<dbReference type="GeneID" id="14919861"/>
<dbReference type="Proteomes" id="UP000011083">
    <property type="component" value="Unassembled WGS sequence"/>
</dbReference>
<evidence type="ECO:0000313" key="3">
    <source>
        <dbReference type="EMBL" id="ELR19091.1"/>
    </source>
</evidence>
<feature type="domain" description="WDR36/Utp21 C-terminal" evidence="2">
    <location>
        <begin position="113"/>
        <end position="209"/>
    </location>
</feature>
<evidence type="ECO:0000313" key="4">
    <source>
        <dbReference type="Proteomes" id="UP000011083"/>
    </source>
</evidence>
<dbReference type="GO" id="GO:0006364">
    <property type="term" value="P:rRNA processing"/>
    <property type="evidence" value="ECO:0007669"/>
    <property type="project" value="InterPro"/>
</dbReference>
<dbReference type="PANTHER" id="PTHR22840:SF12">
    <property type="entry name" value="WD REPEAT-CONTAINING PROTEIN 36"/>
    <property type="match status" value="1"/>
</dbReference>
<dbReference type="EMBL" id="KB007939">
    <property type="protein sequence ID" value="ELR19091.1"/>
    <property type="molecule type" value="Genomic_DNA"/>
</dbReference>
<sequence>MEGVNVFRLTEKRFQGKTGSGEGQQKRRRKQKEAQPTEEPTLPWEEVIDFHNLEANSHSNRSLIIEQDVHPDADNLAPRMTKIYTLADAPGFAFIPNPFTFDEQLHWADRCVREYSASGVDVELKTINLENGANDLRLVVDFLVHQLESGKDFGHIQAYINIVLKAHGEVMVEQEHLQNDLKRLREAQRQSWARLESLFHHNLCLVAYFQNIQT</sequence>
<accession>L8H3V6</accession>
<keyword evidence="4" id="KW-1185">Reference proteome</keyword>
<proteinExistence type="predicted"/>
<gene>
    <name evidence="3" type="ORF">ACA1_237290</name>
</gene>
<evidence type="ECO:0000256" key="1">
    <source>
        <dbReference type="SAM" id="MobiDB-lite"/>
    </source>
</evidence>
<feature type="region of interest" description="Disordered" evidence="1">
    <location>
        <begin position="1"/>
        <end position="41"/>
    </location>
</feature>
<name>L8H3V6_ACACF</name>
<dbReference type="GO" id="GO:0032040">
    <property type="term" value="C:small-subunit processome"/>
    <property type="evidence" value="ECO:0007669"/>
    <property type="project" value="InterPro"/>
</dbReference>
<dbReference type="PANTHER" id="PTHR22840">
    <property type="entry name" value="WD REPEAT-CONTAINING PROTEIN 36"/>
    <property type="match status" value="1"/>
</dbReference>
<dbReference type="AlphaFoldDB" id="L8H3V6"/>
<organism evidence="3 4">
    <name type="scientific">Acanthamoeba castellanii (strain ATCC 30010 / Neff)</name>
    <dbReference type="NCBI Taxonomy" id="1257118"/>
    <lineage>
        <taxon>Eukaryota</taxon>
        <taxon>Amoebozoa</taxon>
        <taxon>Discosea</taxon>
        <taxon>Longamoebia</taxon>
        <taxon>Centramoebida</taxon>
        <taxon>Acanthamoebidae</taxon>
        <taxon>Acanthamoeba</taxon>
    </lineage>
</organism>
<evidence type="ECO:0000259" key="2">
    <source>
        <dbReference type="Pfam" id="PF04192"/>
    </source>
</evidence>
<dbReference type="KEGG" id="acan:ACA1_237290"/>
<dbReference type="VEuPathDB" id="AmoebaDB:ACA1_237290"/>
<dbReference type="STRING" id="1257118.L8H3V6"/>
<dbReference type="Pfam" id="PF04192">
    <property type="entry name" value="Utp21"/>
    <property type="match status" value="1"/>
</dbReference>
<dbReference type="RefSeq" id="XP_004341155.1">
    <property type="nucleotide sequence ID" value="XM_004341107.1"/>
</dbReference>
<dbReference type="GO" id="GO:0034388">
    <property type="term" value="C:Pwp2p-containing subcomplex of 90S preribosome"/>
    <property type="evidence" value="ECO:0007669"/>
    <property type="project" value="TreeGrafter"/>
</dbReference>
<reference evidence="3 4" key="1">
    <citation type="journal article" date="2013" name="Genome Biol.">
        <title>Genome of Acanthamoeba castellanii highlights extensive lateral gene transfer and early evolution of tyrosine kinase signaling.</title>
        <authorList>
            <person name="Clarke M."/>
            <person name="Lohan A.J."/>
            <person name="Liu B."/>
            <person name="Lagkouvardos I."/>
            <person name="Roy S."/>
            <person name="Zafar N."/>
            <person name="Bertelli C."/>
            <person name="Schilde C."/>
            <person name="Kianianmomeni A."/>
            <person name="Burglin T.R."/>
            <person name="Frech C."/>
            <person name="Turcotte B."/>
            <person name="Kopec K.O."/>
            <person name="Synnott J.M."/>
            <person name="Choo C."/>
            <person name="Paponov I."/>
            <person name="Finkler A."/>
            <person name="Soon Heng Tan C."/>
            <person name="Hutchins A.P."/>
            <person name="Weinmeier T."/>
            <person name="Rattei T."/>
            <person name="Chu J.S."/>
            <person name="Gimenez G."/>
            <person name="Irimia M."/>
            <person name="Rigden D.J."/>
            <person name="Fitzpatrick D.A."/>
            <person name="Lorenzo-Morales J."/>
            <person name="Bateman A."/>
            <person name="Chiu C.H."/>
            <person name="Tang P."/>
            <person name="Hegemann P."/>
            <person name="Fromm H."/>
            <person name="Raoult D."/>
            <person name="Greub G."/>
            <person name="Miranda-Saavedra D."/>
            <person name="Chen N."/>
            <person name="Nash P."/>
            <person name="Ginger M.L."/>
            <person name="Horn M."/>
            <person name="Schaap P."/>
            <person name="Caler L."/>
            <person name="Loftus B."/>
        </authorList>
    </citation>
    <scope>NUCLEOTIDE SEQUENCE [LARGE SCALE GENOMIC DNA]</scope>
    <source>
        <strain evidence="3 4">Neff</strain>
    </source>
</reference>
<protein>
    <recommendedName>
        <fullName evidence="2">WDR36/Utp21 C-terminal domain-containing protein</fullName>
    </recommendedName>
</protein>
<dbReference type="InterPro" id="IPR007319">
    <property type="entry name" value="WDR36/Utp21_C"/>
</dbReference>
<dbReference type="OrthoDB" id="10250769at2759"/>